<evidence type="ECO:0000313" key="3">
    <source>
        <dbReference type="Proteomes" id="UP000191116"/>
    </source>
</evidence>
<evidence type="ECO:0000313" key="2">
    <source>
        <dbReference type="EMBL" id="SJZ82918.1"/>
    </source>
</evidence>
<protein>
    <submittedName>
        <fullName evidence="2">Uncharacterized protein</fullName>
    </submittedName>
</protein>
<accession>A0A1T4NVY5</accession>
<name>A0A1T4NVY5_9GAMM</name>
<dbReference type="EMBL" id="JAYXUG010000006">
    <property type="protein sequence ID" value="MEC6832028.1"/>
    <property type="molecule type" value="Genomic_DNA"/>
</dbReference>
<sequence length="75" mass="8542">MSNIIESATLNDIALYLQREESLDSNTAHAAAQQVLGNFIEMRNKGLIKGWYFDEFGHLELLPTDSVQSWIEQTK</sequence>
<dbReference type="AlphaFoldDB" id="A0A1T4NVY5"/>
<dbReference type="RefSeq" id="WP_080173498.1">
    <property type="nucleotide sequence ID" value="NZ_AP024854.1"/>
</dbReference>
<reference evidence="2 3" key="1">
    <citation type="submission" date="2017-02" db="EMBL/GenBank/DDBJ databases">
        <authorList>
            <person name="Peterson S.W."/>
        </authorList>
    </citation>
    <scope>NUCLEOTIDE SEQUENCE [LARGE SCALE GENOMIC DNA]</scope>
    <source>
        <strain evidence="2 3">CECT 9189</strain>
    </source>
</reference>
<keyword evidence="4" id="KW-1185">Reference proteome</keyword>
<organism evidence="2 3">
    <name type="scientific">Photobacterium toruni</name>
    <dbReference type="NCBI Taxonomy" id="1935446"/>
    <lineage>
        <taxon>Bacteria</taxon>
        <taxon>Pseudomonadati</taxon>
        <taxon>Pseudomonadota</taxon>
        <taxon>Gammaproteobacteria</taxon>
        <taxon>Vibrionales</taxon>
        <taxon>Vibrionaceae</taxon>
        <taxon>Photobacterium</taxon>
    </lineage>
</organism>
<evidence type="ECO:0000313" key="4">
    <source>
        <dbReference type="Proteomes" id="UP001306119"/>
    </source>
</evidence>
<gene>
    <name evidence="2" type="ORF">CZ814_00716</name>
    <name evidence="1" type="ORF">VXS06_09665</name>
</gene>
<dbReference type="Proteomes" id="UP000191116">
    <property type="component" value="Unassembled WGS sequence"/>
</dbReference>
<evidence type="ECO:0000313" key="1">
    <source>
        <dbReference type="EMBL" id="MEC6832028.1"/>
    </source>
</evidence>
<dbReference type="Proteomes" id="UP001306119">
    <property type="component" value="Unassembled WGS sequence"/>
</dbReference>
<dbReference type="OrthoDB" id="5816886at2"/>
<reference evidence="1 4" key="2">
    <citation type="submission" date="2024-01" db="EMBL/GenBank/DDBJ databases">
        <title>Active colonisers of the gastrointestinal tract of Atlantic salmon farmed in a warm water region.</title>
        <authorList>
            <person name="Bowman J.P."/>
        </authorList>
    </citation>
    <scope>NUCLEOTIDE SEQUENCE [LARGE SCALE GENOMIC DNA]</scope>
    <source>
        <strain evidence="1 4">S3MW1</strain>
    </source>
</reference>
<proteinExistence type="predicted"/>
<dbReference type="EMBL" id="FUWP01000002">
    <property type="protein sequence ID" value="SJZ82918.1"/>
    <property type="molecule type" value="Genomic_DNA"/>
</dbReference>